<keyword evidence="3" id="KW-1185">Reference proteome</keyword>
<dbReference type="RefSeq" id="WP_349639437.1">
    <property type="nucleotide sequence ID" value="NZ_CP090958.1"/>
</dbReference>
<reference evidence="2 3" key="1">
    <citation type="submission" date="2023-05" db="EMBL/GenBank/DDBJ databases">
        <title>Lithophilousrod everest ZFBP1038 complete genpme.</title>
        <authorList>
            <person name="Tian M."/>
        </authorList>
    </citation>
    <scope>NUCLEOTIDE SEQUENCE [LARGE SCALE GENOMIC DNA]</scope>
    <source>
        <strain evidence="2 3">ZFBP1038</strain>
    </source>
</reference>
<dbReference type="Proteomes" id="UP001209083">
    <property type="component" value="Chromosome"/>
</dbReference>
<keyword evidence="1" id="KW-1133">Transmembrane helix</keyword>
<accession>A0ABY8QUN8</accession>
<evidence type="ECO:0008006" key="4">
    <source>
        <dbReference type="Google" id="ProtNLM"/>
    </source>
</evidence>
<feature type="transmembrane region" description="Helical" evidence="1">
    <location>
        <begin position="386"/>
        <end position="407"/>
    </location>
</feature>
<evidence type="ECO:0000313" key="3">
    <source>
        <dbReference type="Proteomes" id="UP001209083"/>
    </source>
</evidence>
<protein>
    <recommendedName>
        <fullName evidence="4">LXG domain-containing protein</fullName>
    </recommendedName>
</protein>
<proteinExistence type="predicted"/>
<gene>
    <name evidence="2" type="ORF">LWF01_02365</name>
</gene>
<evidence type="ECO:0000313" key="2">
    <source>
        <dbReference type="EMBL" id="WGW12633.1"/>
    </source>
</evidence>
<dbReference type="EMBL" id="CP090958">
    <property type="protein sequence ID" value="WGW12633.1"/>
    <property type="molecule type" value="Genomic_DNA"/>
</dbReference>
<name>A0ABY8QUN8_9MICO</name>
<evidence type="ECO:0000256" key="1">
    <source>
        <dbReference type="SAM" id="Phobius"/>
    </source>
</evidence>
<organism evidence="2 3">
    <name type="scientific">Saxibacter everestensis</name>
    <dbReference type="NCBI Taxonomy" id="2909229"/>
    <lineage>
        <taxon>Bacteria</taxon>
        <taxon>Bacillati</taxon>
        <taxon>Actinomycetota</taxon>
        <taxon>Actinomycetes</taxon>
        <taxon>Micrococcales</taxon>
        <taxon>Brevibacteriaceae</taxon>
        <taxon>Saxibacter</taxon>
    </lineage>
</organism>
<sequence length="441" mass="45686">MATTLGGVATSSRTQFVTAVGALTGPRAQELSSLSTVIVDRIDAASLNAGSAAGYLGAYGIVLEAAKRDMPDLKSEWLTLQKTANPGESGMCTPDNPSGEAVDPALVSQAQQRQKELERQAANIVTNLDASAKSSSTSLNGISNSVVPNAAGMSPDDALRKVLGVVAGIDPAVAANASWTVLKTGGKYAKMARDLYKLPSKVRNAKALIDGYKSVRAAREVLAEAQATNRGVLKTISTIIYRNENAAKSVGAGRYLTAQDLLKGKKLDLTAKTIQVKAPWVTPDGKPMSASEYRNWVKANPGAADDIKPIQTTAGRFIDSAKWSSKYAKGLGVISLGSNLQTAITGSQYGTGARGTADRLFAGAGVATGTASLLATAGLITLGPVGAGIILVVGVVSLAWSVGNLIYDNRKAIGEGIQKAGEGIKKAGEWVGEKAKKLWPF</sequence>
<keyword evidence="1" id="KW-0812">Transmembrane</keyword>
<keyword evidence="1" id="KW-0472">Membrane</keyword>